<accession>A0AAU9NSD6</accession>
<dbReference type="Proteomes" id="UP001157418">
    <property type="component" value="Unassembled WGS sequence"/>
</dbReference>
<comment type="caution">
    <text evidence="1">The sequence shown here is derived from an EMBL/GenBank/DDBJ whole genome shotgun (WGS) entry which is preliminary data.</text>
</comment>
<dbReference type="AlphaFoldDB" id="A0AAU9NSD6"/>
<proteinExistence type="predicted"/>
<dbReference type="EMBL" id="CAKMRJ010005412">
    <property type="protein sequence ID" value="CAH1440732.1"/>
    <property type="molecule type" value="Genomic_DNA"/>
</dbReference>
<gene>
    <name evidence="1" type="ORF">LVIROSA_LOCUS26847</name>
</gene>
<reference evidence="1 2" key="1">
    <citation type="submission" date="2022-01" db="EMBL/GenBank/DDBJ databases">
        <authorList>
            <person name="Xiong W."/>
            <person name="Schranz E."/>
        </authorList>
    </citation>
    <scope>NUCLEOTIDE SEQUENCE [LARGE SCALE GENOMIC DNA]</scope>
</reference>
<protein>
    <submittedName>
        <fullName evidence="1">Uncharacterized protein</fullName>
    </submittedName>
</protein>
<sequence length="136" mass="15123">MAKNLEKRKREFSVPIKNVTVETTNKSDSDKYDIRIKDSYIVSPQKDTPFESNFEEIRISDVTTNISDIDENIDSGEHKNPIILKNENIIPSGISGIESVMVEVAIPDITVNLSNKDTKVETTTTSITPTSIVLAP</sequence>
<name>A0AAU9NSD6_9ASTR</name>
<evidence type="ECO:0000313" key="1">
    <source>
        <dbReference type="EMBL" id="CAH1440732.1"/>
    </source>
</evidence>
<keyword evidence="2" id="KW-1185">Reference proteome</keyword>
<organism evidence="1 2">
    <name type="scientific">Lactuca virosa</name>
    <dbReference type="NCBI Taxonomy" id="75947"/>
    <lineage>
        <taxon>Eukaryota</taxon>
        <taxon>Viridiplantae</taxon>
        <taxon>Streptophyta</taxon>
        <taxon>Embryophyta</taxon>
        <taxon>Tracheophyta</taxon>
        <taxon>Spermatophyta</taxon>
        <taxon>Magnoliopsida</taxon>
        <taxon>eudicotyledons</taxon>
        <taxon>Gunneridae</taxon>
        <taxon>Pentapetalae</taxon>
        <taxon>asterids</taxon>
        <taxon>campanulids</taxon>
        <taxon>Asterales</taxon>
        <taxon>Asteraceae</taxon>
        <taxon>Cichorioideae</taxon>
        <taxon>Cichorieae</taxon>
        <taxon>Lactucinae</taxon>
        <taxon>Lactuca</taxon>
    </lineage>
</organism>
<evidence type="ECO:0000313" key="2">
    <source>
        <dbReference type="Proteomes" id="UP001157418"/>
    </source>
</evidence>